<dbReference type="SUPFAM" id="SSF51735">
    <property type="entry name" value="NAD(P)-binding Rossmann-fold domains"/>
    <property type="match status" value="1"/>
</dbReference>
<dbReference type="EMBL" id="JASZZN010000022">
    <property type="protein sequence ID" value="MDM4018453.1"/>
    <property type="molecule type" value="Genomic_DNA"/>
</dbReference>
<reference evidence="3 4" key="1">
    <citation type="submission" date="2023-06" db="EMBL/GenBank/DDBJ databases">
        <title>Roseiconus lacunae JC819 isolated from Gulf of Mannar region, Tamil Nadu.</title>
        <authorList>
            <person name="Pk S."/>
            <person name="Ch S."/>
            <person name="Ch V.R."/>
        </authorList>
    </citation>
    <scope>NUCLEOTIDE SEQUENCE [LARGE SCALE GENOMIC DNA]</scope>
    <source>
        <strain evidence="3 4">JC819</strain>
    </source>
</reference>
<feature type="domain" description="NAD-dependent epimerase/dehydratase" evidence="2">
    <location>
        <begin position="5"/>
        <end position="276"/>
    </location>
</feature>
<dbReference type="InterPro" id="IPR036291">
    <property type="entry name" value="NAD(P)-bd_dom_sf"/>
</dbReference>
<protein>
    <submittedName>
        <fullName evidence="3">NAD-dependent epimerase/dehydratase family protein</fullName>
    </submittedName>
</protein>
<dbReference type="Gene3D" id="3.40.50.720">
    <property type="entry name" value="NAD(P)-binding Rossmann-like Domain"/>
    <property type="match status" value="1"/>
</dbReference>
<evidence type="ECO:0000259" key="2">
    <source>
        <dbReference type="Pfam" id="PF01370"/>
    </source>
</evidence>
<evidence type="ECO:0000313" key="4">
    <source>
        <dbReference type="Proteomes" id="UP001239462"/>
    </source>
</evidence>
<comment type="similarity">
    <text evidence="1">Belongs to the NAD(P)-dependent epimerase/dehydratase family.</text>
</comment>
<dbReference type="RefSeq" id="WP_289166299.1">
    <property type="nucleotide sequence ID" value="NZ_JASZZN010000022.1"/>
</dbReference>
<dbReference type="Pfam" id="PF01370">
    <property type="entry name" value="Epimerase"/>
    <property type="match status" value="1"/>
</dbReference>
<sequence length="357" mass="39656">MSTEVFITGICGFVGSELAVAFRERFPESVLRVRGIDNLSRKGCWRNRERLAQRGIDVSHGDIRLQSDVETIGKVDWVIDAAANPSVVAGLGHRSGSRQLLESNLSGTINLLEHCKSQRAGFIHLSTSRVYSIPPLARLAVNVCDGAFEPIATNCPPGVTDMGISERFSVAAPISLYGATKLASEQLALEYGYTFDFPVWINRCGVMAGAGQFGKSDQGIFAFWLHSWKEKTPLRYIGFDGQGHQVRDCLHPHDLAELLIRQLKANDGDQPRIVNVSGGPDSAISLQNLSRWCENRWGPRSVTSDPTPRQFDLPWVVLDAQLATEVWNWKPTKRTEQILEEIAAFAETQPRWIELSQ</sequence>
<dbReference type="InterPro" id="IPR001509">
    <property type="entry name" value="Epimerase_deHydtase"/>
</dbReference>
<name>A0ABT7PPN1_9BACT</name>
<keyword evidence="4" id="KW-1185">Reference proteome</keyword>
<organism evidence="3 4">
    <name type="scientific">Roseiconus lacunae</name>
    <dbReference type="NCBI Taxonomy" id="2605694"/>
    <lineage>
        <taxon>Bacteria</taxon>
        <taxon>Pseudomonadati</taxon>
        <taxon>Planctomycetota</taxon>
        <taxon>Planctomycetia</taxon>
        <taxon>Pirellulales</taxon>
        <taxon>Pirellulaceae</taxon>
        <taxon>Roseiconus</taxon>
    </lineage>
</organism>
<accession>A0ABT7PPN1</accession>
<dbReference type="PANTHER" id="PTHR43000">
    <property type="entry name" value="DTDP-D-GLUCOSE 4,6-DEHYDRATASE-RELATED"/>
    <property type="match status" value="1"/>
</dbReference>
<gene>
    <name evidence="3" type="ORF">QTN89_23585</name>
</gene>
<evidence type="ECO:0000313" key="3">
    <source>
        <dbReference type="EMBL" id="MDM4018453.1"/>
    </source>
</evidence>
<comment type="caution">
    <text evidence="3">The sequence shown here is derived from an EMBL/GenBank/DDBJ whole genome shotgun (WGS) entry which is preliminary data.</text>
</comment>
<dbReference type="Proteomes" id="UP001239462">
    <property type="component" value="Unassembled WGS sequence"/>
</dbReference>
<proteinExistence type="inferred from homology"/>
<evidence type="ECO:0000256" key="1">
    <source>
        <dbReference type="ARBA" id="ARBA00007637"/>
    </source>
</evidence>